<feature type="compositionally biased region" description="Basic residues" evidence="7">
    <location>
        <begin position="486"/>
        <end position="501"/>
    </location>
</feature>
<evidence type="ECO:0000256" key="6">
    <source>
        <dbReference type="ARBA" id="ARBA00023136"/>
    </source>
</evidence>
<dbReference type="Proteomes" id="UP001341840">
    <property type="component" value="Unassembled WGS sequence"/>
</dbReference>
<feature type="region of interest" description="Disordered" evidence="7">
    <location>
        <begin position="486"/>
        <end position="506"/>
    </location>
</feature>
<dbReference type="EMBL" id="JASCZI010000027">
    <property type="protein sequence ID" value="MED6107109.1"/>
    <property type="molecule type" value="Genomic_DNA"/>
</dbReference>
<evidence type="ECO:0000256" key="7">
    <source>
        <dbReference type="SAM" id="MobiDB-lite"/>
    </source>
</evidence>
<evidence type="ECO:0000256" key="8">
    <source>
        <dbReference type="SAM" id="Phobius"/>
    </source>
</evidence>
<feature type="transmembrane region" description="Helical" evidence="8">
    <location>
        <begin position="458"/>
        <end position="481"/>
    </location>
</feature>
<keyword evidence="5 8" id="KW-1133">Transmembrane helix</keyword>
<keyword evidence="6 8" id="KW-0472">Membrane</keyword>
<evidence type="ECO:0000256" key="1">
    <source>
        <dbReference type="ARBA" id="ARBA00004167"/>
    </source>
</evidence>
<evidence type="ECO:0000313" key="10">
    <source>
        <dbReference type="EMBL" id="MED6107109.1"/>
    </source>
</evidence>
<keyword evidence="4 8" id="KW-0812">Transmembrane</keyword>
<feature type="domain" description="Hydroxyproline O-arabinosyltransferase-like" evidence="9">
    <location>
        <begin position="88"/>
        <end position="339"/>
    </location>
</feature>
<evidence type="ECO:0000259" key="9">
    <source>
        <dbReference type="Pfam" id="PF23452"/>
    </source>
</evidence>
<sequence length="522" mass="59566">MELDPNRRRGLFLSIECINIINEGLLLQHAANGCPKPTWSKYLNFLKSKAFAELTKPKYPTPATLQMMEDTKEENIALDAEKPHPKIHTVFSTECTTYFDWQTVGLMHSFRLSGQPGNITRLLSCTDEDLKQYKGHDLAPTHYVPSMSRHPLTGDWYPAINKPAAVLHWLNHANIDAEFIVILDADMIMRGPITPWEFKAARGRPVSTPYDYLIGCDNELAQLHTSHPEACDKVGGVIIMHIDDLRKFALLWLHKTEEVRADRAHYARNITGDIYESGWISEMYGYSFGAAELKLKHTVNNEILIYPGYVPAPGVKYRVFHYGLRFGTGNWSFDKADWRDVDMVNRCWAKFPDPPDPSTLDRTDEDGFQRDLLSIECAKTLNEALTLHHERKCAGANSLSTPKEDQRTEESGMSRKFGIVDESTDSISNHLSVNDSEKLIKDSEELDSVPKDEMPSSFRFWVIFLWAFSGCGFVVVVYMVYSGHKRRGSRTKPHRTRRRSVHAGFMEMNGRDRHSRGLDVPL</sequence>
<dbReference type="Pfam" id="PF23452">
    <property type="entry name" value="HPAT"/>
    <property type="match status" value="1"/>
</dbReference>
<gene>
    <name evidence="10" type="primary">SERGT1</name>
    <name evidence="10" type="ORF">PIB30_011126</name>
</gene>
<keyword evidence="11" id="KW-1185">Reference proteome</keyword>
<keyword evidence="3" id="KW-0808">Transferase</keyword>
<reference evidence="10 11" key="1">
    <citation type="journal article" date="2023" name="Plants (Basel)">
        <title>Bridging the Gap: Combining Genomics and Transcriptomics Approaches to Understand Stylosanthes scabra, an Orphan Legume from the Brazilian Caatinga.</title>
        <authorList>
            <person name="Ferreira-Neto J.R.C."/>
            <person name="da Silva M.D."/>
            <person name="Binneck E."/>
            <person name="de Melo N.F."/>
            <person name="da Silva R.H."/>
            <person name="de Melo A.L.T.M."/>
            <person name="Pandolfi V."/>
            <person name="Bustamante F.O."/>
            <person name="Brasileiro-Vidal A.C."/>
            <person name="Benko-Iseppon A.M."/>
        </authorList>
    </citation>
    <scope>NUCLEOTIDE SEQUENCE [LARGE SCALE GENOMIC DNA]</scope>
    <source>
        <tissue evidence="10">Leaves</tissue>
    </source>
</reference>
<comment type="subcellular location">
    <subcellularLocation>
        <location evidence="1">Membrane</location>
        <topology evidence="1">Single-pass membrane protein</topology>
    </subcellularLocation>
</comment>
<dbReference type="PANTHER" id="PTHR31485:SF7">
    <property type="entry name" value="PEPTIDYL SERINE ALPHA-GALACTOSYLTRANSFERASE"/>
    <property type="match status" value="1"/>
</dbReference>
<evidence type="ECO:0000256" key="3">
    <source>
        <dbReference type="ARBA" id="ARBA00022679"/>
    </source>
</evidence>
<keyword evidence="2" id="KW-0328">Glycosyltransferase</keyword>
<dbReference type="PANTHER" id="PTHR31485">
    <property type="entry name" value="PEPTIDYL SERINE ALPHA-GALACTOSYLTRANSFERASE"/>
    <property type="match status" value="1"/>
</dbReference>
<dbReference type="InterPro" id="IPR056508">
    <property type="entry name" value="HPAT-like"/>
</dbReference>
<evidence type="ECO:0000256" key="2">
    <source>
        <dbReference type="ARBA" id="ARBA00022676"/>
    </source>
</evidence>
<dbReference type="InterPro" id="IPR044845">
    <property type="entry name" value="HPAT/SRGT1-like"/>
</dbReference>
<accession>A0ABU6Q5I4</accession>
<protein>
    <submittedName>
        <fullName evidence="10">Peptidyl serine alpha-galactosyltransferase</fullName>
    </submittedName>
</protein>
<comment type="caution">
    <text evidence="10">The sequence shown here is derived from an EMBL/GenBank/DDBJ whole genome shotgun (WGS) entry which is preliminary data.</text>
</comment>
<organism evidence="10 11">
    <name type="scientific">Stylosanthes scabra</name>
    <dbReference type="NCBI Taxonomy" id="79078"/>
    <lineage>
        <taxon>Eukaryota</taxon>
        <taxon>Viridiplantae</taxon>
        <taxon>Streptophyta</taxon>
        <taxon>Embryophyta</taxon>
        <taxon>Tracheophyta</taxon>
        <taxon>Spermatophyta</taxon>
        <taxon>Magnoliopsida</taxon>
        <taxon>eudicotyledons</taxon>
        <taxon>Gunneridae</taxon>
        <taxon>Pentapetalae</taxon>
        <taxon>rosids</taxon>
        <taxon>fabids</taxon>
        <taxon>Fabales</taxon>
        <taxon>Fabaceae</taxon>
        <taxon>Papilionoideae</taxon>
        <taxon>50 kb inversion clade</taxon>
        <taxon>dalbergioids sensu lato</taxon>
        <taxon>Dalbergieae</taxon>
        <taxon>Pterocarpus clade</taxon>
        <taxon>Stylosanthes</taxon>
    </lineage>
</organism>
<evidence type="ECO:0000256" key="5">
    <source>
        <dbReference type="ARBA" id="ARBA00022989"/>
    </source>
</evidence>
<proteinExistence type="predicted"/>
<name>A0ABU6Q5I4_9FABA</name>
<evidence type="ECO:0000313" key="11">
    <source>
        <dbReference type="Proteomes" id="UP001341840"/>
    </source>
</evidence>
<evidence type="ECO:0000256" key="4">
    <source>
        <dbReference type="ARBA" id="ARBA00022692"/>
    </source>
</evidence>